<organism evidence="2 3">
    <name type="scientific">Roseomonas populi</name>
    <dbReference type="NCBI Taxonomy" id="3121582"/>
    <lineage>
        <taxon>Bacteria</taxon>
        <taxon>Pseudomonadati</taxon>
        <taxon>Pseudomonadota</taxon>
        <taxon>Alphaproteobacteria</taxon>
        <taxon>Acetobacterales</taxon>
        <taxon>Roseomonadaceae</taxon>
        <taxon>Roseomonas</taxon>
    </lineage>
</organism>
<feature type="transmembrane region" description="Helical" evidence="1">
    <location>
        <begin position="60"/>
        <end position="81"/>
    </location>
</feature>
<protein>
    <submittedName>
        <fullName evidence="2">Uncharacterized protein</fullName>
    </submittedName>
</protein>
<keyword evidence="3" id="KW-1185">Reference proteome</keyword>
<accession>A0ABT1X276</accession>
<keyword evidence="1" id="KW-0472">Membrane</keyword>
<dbReference type="RefSeq" id="WP_257715879.1">
    <property type="nucleotide sequence ID" value="NZ_JANJOU010000006.1"/>
</dbReference>
<sequence length="84" mass="9552">MQRHSTYDNVFRKKGSHPPREAAVDRFAGIDQAPWDTQAPKELWTEEERRGAARLRAVRLLLWVTVLGAVVALLVGLWRVFLAG</sequence>
<dbReference type="Proteomes" id="UP001524642">
    <property type="component" value="Unassembled WGS sequence"/>
</dbReference>
<gene>
    <name evidence="2" type="ORF">NRP21_09115</name>
</gene>
<evidence type="ECO:0000313" key="3">
    <source>
        <dbReference type="Proteomes" id="UP001524642"/>
    </source>
</evidence>
<proteinExistence type="predicted"/>
<keyword evidence="1" id="KW-0812">Transmembrane</keyword>
<dbReference type="EMBL" id="JANJOU010000006">
    <property type="protein sequence ID" value="MCR0982205.1"/>
    <property type="molecule type" value="Genomic_DNA"/>
</dbReference>
<name>A0ABT1X276_9PROT</name>
<evidence type="ECO:0000256" key="1">
    <source>
        <dbReference type="SAM" id="Phobius"/>
    </source>
</evidence>
<evidence type="ECO:0000313" key="2">
    <source>
        <dbReference type="EMBL" id="MCR0982205.1"/>
    </source>
</evidence>
<comment type="caution">
    <text evidence="2">The sequence shown here is derived from an EMBL/GenBank/DDBJ whole genome shotgun (WGS) entry which is preliminary data.</text>
</comment>
<reference evidence="2 3" key="1">
    <citation type="submission" date="2022-06" db="EMBL/GenBank/DDBJ databases">
        <title>Roseomonas CN29.</title>
        <authorList>
            <person name="Cheng Y."/>
            <person name="He X."/>
        </authorList>
    </citation>
    <scope>NUCLEOTIDE SEQUENCE [LARGE SCALE GENOMIC DNA]</scope>
    <source>
        <strain evidence="2 3">CN29</strain>
    </source>
</reference>
<keyword evidence="1" id="KW-1133">Transmembrane helix</keyword>